<dbReference type="PANTHER" id="PTHR31942">
    <property type="entry name" value="MLO-LIKE PROTEIN 1"/>
    <property type="match status" value="1"/>
</dbReference>
<reference evidence="8 9" key="1">
    <citation type="journal article" date="2018" name="Front. Plant Sci.">
        <title>Red Clover (Trifolium pratense) and Zigzag Clover (T. medium) - A Picture of Genomic Similarities and Differences.</title>
        <authorList>
            <person name="Dluhosova J."/>
            <person name="Istvanek J."/>
            <person name="Nedelnik J."/>
            <person name="Repkova J."/>
        </authorList>
    </citation>
    <scope>NUCLEOTIDE SEQUENCE [LARGE SCALE GENOMIC DNA]</scope>
    <source>
        <strain evidence="9">cv. 10/8</strain>
        <tissue evidence="8">Leaf</tissue>
    </source>
</reference>
<keyword evidence="3" id="KW-0812">Transmembrane</keyword>
<evidence type="ECO:0000256" key="3">
    <source>
        <dbReference type="ARBA" id="ARBA00022692"/>
    </source>
</evidence>
<evidence type="ECO:0000256" key="2">
    <source>
        <dbReference type="ARBA" id="ARBA00006574"/>
    </source>
</evidence>
<dbReference type="AlphaFoldDB" id="A0A392NAW0"/>
<keyword evidence="5" id="KW-1133">Transmembrane helix</keyword>
<dbReference type="EMBL" id="LXQA010031741">
    <property type="protein sequence ID" value="MCH96188.1"/>
    <property type="molecule type" value="Genomic_DNA"/>
</dbReference>
<proteinExistence type="inferred from homology"/>
<dbReference type="InterPro" id="IPR004326">
    <property type="entry name" value="Mlo"/>
</dbReference>
<keyword evidence="4" id="KW-0611">Plant defense</keyword>
<evidence type="ECO:0000256" key="6">
    <source>
        <dbReference type="ARBA" id="ARBA00023136"/>
    </source>
</evidence>
<evidence type="ECO:0000256" key="5">
    <source>
        <dbReference type="ARBA" id="ARBA00022989"/>
    </source>
</evidence>
<comment type="subcellular location">
    <subcellularLocation>
        <location evidence="1">Membrane</location>
        <topology evidence="1">Multi-pass membrane protein</topology>
    </subcellularLocation>
</comment>
<dbReference type="Pfam" id="PF03094">
    <property type="entry name" value="Mlo"/>
    <property type="match status" value="1"/>
</dbReference>
<evidence type="ECO:0000256" key="4">
    <source>
        <dbReference type="ARBA" id="ARBA00022821"/>
    </source>
</evidence>
<organism evidence="8 9">
    <name type="scientific">Trifolium medium</name>
    <dbReference type="NCBI Taxonomy" id="97028"/>
    <lineage>
        <taxon>Eukaryota</taxon>
        <taxon>Viridiplantae</taxon>
        <taxon>Streptophyta</taxon>
        <taxon>Embryophyta</taxon>
        <taxon>Tracheophyta</taxon>
        <taxon>Spermatophyta</taxon>
        <taxon>Magnoliopsida</taxon>
        <taxon>eudicotyledons</taxon>
        <taxon>Gunneridae</taxon>
        <taxon>Pentapetalae</taxon>
        <taxon>rosids</taxon>
        <taxon>fabids</taxon>
        <taxon>Fabales</taxon>
        <taxon>Fabaceae</taxon>
        <taxon>Papilionoideae</taxon>
        <taxon>50 kb inversion clade</taxon>
        <taxon>NPAAA clade</taxon>
        <taxon>Hologalegina</taxon>
        <taxon>IRL clade</taxon>
        <taxon>Trifolieae</taxon>
        <taxon>Trifolium</taxon>
    </lineage>
</organism>
<comment type="similarity">
    <text evidence="2">Belongs to the MLO family.</text>
</comment>
<sequence length="70" mass="8327">MKQILLLVGAKLEHIITRLGQESVAKEDPTKRVKPSDEYFWFGRPAIVLDLLHFTLFQNSFEIAFFFWIW</sequence>
<accession>A0A392NAW0</accession>
<dbReference type="GO" id="GO:0016020">
    <property type="term" value="C:membrane"/>
    <property type="evidence" value="ECO:0007669"/>
    <property type="project" value="UniProtKB-SubCell"/>
</dbReference>
<name>A0A392NAW0_9FABA</name>
<dbReference type="Proteomes" id="UP000265520">
    <property type="component" value="Unassembled WGS sequence"/>
</dbReference>
<keyword evidence="7" id="KW-0568">Pathogenesis-related protein</keyword>
<evidence type="ECO:0000256" key="1">
    <source>
        <dbReference type="ARBA" id="ARBA00004141"/>
    </source>
</evidence>
<keyword evidence="6" id="KW-0472">Membrane</keyword>
<dbReference type="GO" id="GO:0006952">
    <property type="term" value="P:defense response"/>
    <property type="evidence" value="ECO:0007669"/>
    <property type="project" value="UniProtKB-KW"/>
</dbReference>
<protein>
    <submittedName>
        <fullName evidence="8">MLO-like protein 13-like</fullName>
    </submittedName>
</protein>
<keyword evidence="9" id="KW-1185">Reference proteome</keyword>
<dbReference type="PANTHER" id="PTHR31942:SF54">
    <property type="entry name" value="MLO-LIKE PROTEIN 13"/>
    <property type="match status" value="1"/>
</dbReference>
<evidence type="ECO:0000313" key="8">
    <source>
        <dbReference type="EMBL" id="MCH96188.1"/>
    </source>
</evidence>
<comment type="caution">
    <text evidence="8">The sequence shown here is derived from an EMBL/GenBank/DDBJ whole genome shotgun (WGS) entry which is preliminary data.</text>
</comment>
<evidence type="ECO:0000313" key="9">
    <source>
        <dbReference type="Proteomes" id="UP000265520"/>
    </source>
</evidence>
<evidence type="ECO:0000256" key="7">
    <source>
        <dbReference type="ARBA" id="ARBA00023265"/>
    </source>
</evidence>
<feature type="non-terminal residue" evidence="8">
    <location>
        <position position="70"/>
    </location>
</feature>